<evidence type="ECO:0000256" key="7">
    <source>
        <dbReference type="ARBA" id="ARBA00023125"/>
    </source>
</evidence>
<dbReference type="InterPro" id="IPR024633">
    <property type="entry name" value="DnaA_N_dom"/>
</dbReference>
<dbReference type="PANTHER" id="PTHR30050">
    <property type="entry name" value="CHROMOSOMAL REPLICATION INITIATOR PROTEIN DNAA"/>
    <property type="match status" value="1"/>
</dbReference>
<evidence type="ECO:0000313" key="15">
    <source>
        <dbReference type="EMBL" id="ALX49531.1"/>
    </source>
</evidence>
<feature type="region of interest" description="Domain I, interacts with DnaA modulators" evidence="8">
    <location>
        <begin position="1"/>
        <end position="86"/>
    </location>
</feature>
<dbReference type="OrthoDB" id="9807019at2"/>
<dbReference type="GO" id="GO:0005737">
    <property type="term" value="C:cytoplasm"/>
    <property type="evidence" value="ECO:0007669"/>
    <property type="project" value="UniProtKB-SubCell"/>
</dbReference>
<feature type="region of interest" description="Domain III, AAA+ region" evidence="8">
    <location>
        <begin position="112"/>
        <end position="328"/>
    </location>
</feature>
<dbReference type="SUPFAM" id="SSF52540">
    <property type="entry name" value="P-loop containing nucleoside triphosphate hydrolases"/>
    <property type="match status" value="1"/>
</dbReference>
<comment type="caution">
    <text evidence="8">Lacks conserved residue(s) required for the propagation of feature annotation.</text>
</comment>
<dbReference type="GO" id="GO:0006270">
    <property type="term" value="P:DNA replication initiation"/>
    <property type="evidence" value="ECO:0007669"/>
    <property type="project" value="UniProtKB-UniRule"/>
</dbReference>
<dbReference type="STRING" id="1472767.AOX59_13720"/>
<feature type="binding site" evidence="8">
    <location>
        <position position="160"/>
    </location>
    <ligand>
        <name>ATP</name>
        <dbReference type="ChEBI" id="CHEBI:30616"/>
    </ligand>
</feature>
<dbReference type="NCBIfam" id="NF010686">
    <property type="entry name" value="PRK14086.1"/>
    <property type="match status" value="1"/>
</dbReference>
<dbReference type="Proteomes" id="UP000050331">
    <property type="component" value="Chromosome"/>
</dbReference>
<dbReference type="Gene3D" id="3.30.300.180">
    <property type="match status" value="1"/>
</dbReference>
<evidence type="ECO:0000259" key="14">
    <source>
        <dbReference type="SMART" id="SM00760"/>
    </source>
</evidence>
<evidence type="ECO:0000256" key="5">
    <source>
        <dbReference type="ARBA" id="ARBA00022840"/>
    </source>
</evidence>
<dbReference type="InterPro" id="IPR001957">
    <property type="entry name" value="Chromosome_initiator_DnaA"/>
</dbReference>
<gene>
    <name evidence="8" type="primary">dnaA</name>
    <name evidence="15" type="ORF">AOX59_13720</name>
</gene>
<dbReference type="FunFam" id="1.10.1750.10:FF:000003">
    <property type="entry name" value="Chromosomal replication initiator protein DnaA"/>
    <property type="match status" value="1"/>
</dbReference>
<reference evidence="15 16" key="1">
    <citation type="submission" date="2016-01" db="EMBL/GenBank/DDBJ databases">
        <title>Complete genome sequence of strain Lentibacillus amyloliquefaciens LAM0015T isolated from saline sediment.</title>
        <authorList>
            <person name="Wang J.-L."/>
            <person name="He M.-X."/>
        </authorList>
    </citation>
    <scope>NUCLEOTIDE SEQUENCE [LARGE SCALE GENOMIC DNA]</scope>
    <source>
        <strain evidence="15 16">LAM0015</strain>
    </source>
</reference>
<comment type="function">
    <text evidence="8 10">Plays an essential role in the initiation and regulation of chromosomal replication. ATP-DnaA binds to the origin of replication (oriC) to initiate formation of the DNA replication initiation complex once per cell cycle. Binds the DnaA box (a 9 base pair repeat at the origin) and separates the double-stranded (ds)DNA. Forms a right-handed helical filament on oriC DNA; dsDNA binds to the exterior of the filament while single-stranded (ss)DNA is stabiized in the filament's interior. The ATP-DnaA-oriC complex binds and stabilizes one strand of the AT-rich DNA unwinding element (DUE), permitting loading of DNA polymerase. After initiation quickly degrades to an ADP-DnaA complex that is not apt for DNA replication. Binds acidic phospholipids.</text>
</comment>
<feature type="domain" description="AAA+ ATPase" evidence="13">
    <location>
        <begin position="145"/>
        <end position="273"/>
    </location>
</feature>
<dbReference type="SUPFAM" id="SSF48295">
    <property type="entry name" value="TrpR-like"/>
    <property type="match status" value="1"/>
</dbReference>
<dbReference type="Pfam" id="PF11638">
    <property type="entry name" value="DnaA_N"/>
    <property type="match status" value="1"/>
</dbReference>
<dbReference type="GO" id="GO:0008289">
    <property type="term" value="F:lipid binding"/>
    <property type="evidence" value="ECO:0007669"/>
    <property type="project" value="UniProtKB-KW"/>
</dbReference>
<dbReference type="GO" id="GO:0005886">
    <property type="term" value="C:plasma membrane"/>
    <property type="evidence" value="ECO:0007669"/>
    <property type="project" value="TreeGrafter"/>
</dbReference>
<dbReference type="EMBL" id="CP013862">
    <property type="protein sequence ID" value="ALX49531.1"/>
    <property type="molecule type" value="Genomic_DNA"/>
</dbReference>
<dbReference type="PRINTS" id="PR00051">
    <property type="entry name" value="DNAA"/>
</dbReference>
<dbReference type="PANTHER" id="PTHR30050:SF2">
    <property type="entry name" value="CHROMOSOMAL REPLICATION INITIATOR PROTEIN DNAA"/>
    <property type="match status" value="1"/>
</dbReference>
<dbReference type="PROSITE" id="PS01008">
    <property type="entry name" value="DNAA"/>
    <property type="match status" value="1"/>
</dbReference>
<feature type="binding site" evidence="8">
    <location>
        <position position="158"/>
    </location>
    <ligand>
        <name>ATP</name>
        <dbReference type="ChEBI" id="CHEBI:30616"/>
    </ligand>
</feature>
<keyword evidence="3 8" id="KW-0235">DNA replication</keyword>
<dbReference type="NCBIfam" id="TIGR00362">
    <property type="entry name" value="DnaA"/>
    <property type="match status" value="1"/>
</dbReference>
<dbReference type="InterPro" id="IPR038454">
    <property type="entry name" value="DnaA_N_sf"/>
</dbReference>
<dbReference type="KEGG" id="lao:AOX59_13720"/>
<dbReference type="SMART" id="SM00382">
    <property type="entry name" value="AAA"/>
    <property type="match status" value="1"/>
</dbReference>
<evidence type="ECO:0000256" key="11">
    <source>
        <dbReference type="RuleBase" id="RU004227"/>
    </source>
</evidence>
<dbReference type="CDD" id="cd06571">
    <property type="entry name" value="Bac_DnaA_C"/>
    <property type="match status" value="1"/>
</dbReference>
<dbReference type="InterPro" id="IPR013159">
    <property type="entry name" value="DnaA_C"/>
</dbReference>
<dbReference type="FunFam" id="1.10.8.60:FF:000003">
    <property type="entry name" value="Chromosomal replication initiator protein DnaA"/>
    <property type="match status" value="1"/>
</dbReference>
<dbReference type="InterPro" id="IPR003593">
    <property type="entry name" value="AAA+_ATPase"/>
</dbReference>
<organism evidence="15 16">
    <name type="scientific">Lentibacillus amyloliquefaciens</name>
    <dbReference type="NCBI Taxonomy" id="1472767"/>
    <lineage>
        <taxon>Bacteria</taxon>
        <taxon>Bacillati</taxon>
        <taxon>Bacillota</taxon>
        <taxon>Bacilli</taxon>
        <taxon>Bacillales</taxon>
        <taxon>Bacillaceae</taxon>
        <taxon>Lentibacillus</taxon>
    </lineage>
</organism>
<dbReference type="Gene3D" id="1.10.1750.10">
    <property type="match status" value="1"/>
</dbReference>
<evidence type="ECO:0000256" key="1">
    <source>
        <dbReference type="ARBA" id="ARBA00006583"/>
    </source>
</evidence>
<name>A0A0U3NSC3_9BACI</name>
<feature type="binding site" evidence="8">
    <location>
        <position position="159"/>
    </location>
    <ligand>
        <name>ATP</name>
        <dbReference type="ChEBI" id="CHEBI:30616"/>
    </ligand>
</feature>
<dbReference type="Gene3D" id="1.10.8.60">
    <property type="match status" value="1"/>
</dbReference>
<comment type="subunit">
    <text evidence="8">Oligomerizes as a right-handed, spiral filament on DNA at oriC.</text>
</comment>
<dbReference type="GO" id="GO:0003688">
    <property type="term" value="F:DNA replication origin binding"/>
    <property type="evidence" value="ECO:0007669"/>
    <property type="project" value="UniProtKB-UniRule"/>
</dbReference>
<evidence type="ECO:0000256" key="2">
    <source>
        <dbReference type="ARBA" id="ARBA00022490"/>
    </source>
</evidence>
<accession>A0A0U3NSC3</accession>
<dbReference type="InterPro" id="IPR013317">
    <property type="entry name" value="DnaA_dom"/>
</dbReference>
<evidence type="ECO:0000256" key="12">
    <source>
        <dbReference type="SAM" id="MobiDB-lite"/>
    </source>
</evidence>
<feature type="binding site" evidence="8">
    <location>
        <position position="156"/>
    </location>
    <ligand>
        <name>ATP</name>
        <dbReference type="ChEBI" id="CHEBI:30616"/>
    </ligand>
</feature>
<keyword evidence="4 8" id="KW-0547">Nucleotide-binding</keyword>
<feature type="region of interest" description="Disordered" evidence="12">
    <location>
        <begin position="87"/>
        <end position="109"/>
    </location>
</feature>
<keyword evidence="16" id="KW-1185">Reference proteome</keyword>
<protein>
    <recommendedName>
        <fullName evidence="8 9">Chromosomal replication initiator protein DnaA</fullName>
    </recommendedName>
</protein>
<dbReference type="Pfam" id="PF00308">
    <property type="entry name" value="Bac_DnaA"/>
    <property type="match status" value="1"/>
</dbReference>
<evidence type="ECO:0000259" key="13">
    <source>
        <dbReference type="SMART" id="SM00382"/>
    </source>
</evidence>
<sequence length="450" mass="50920">MENIQDLWDMTLEKIEEKISKPSFDTWLKNTKADSLKEDTLTVMAPNEFARDWLEGRYTSLINDILLEITGANLSTKFIIPDSQEPENTAIQTQKKVPAGNNNGTSDQTKTMLNSKYTFDTFVIGSGNRFAHAASLAVAEAPAKAYNPLFIYGGVGLGKTHLMHAIGHYVRDHSPEANVVYLSSEKFTNEFINAIMDNKATQFRNKYRNIDILLIDDIQFIAGKESTQEEFFHTFNALHEDNKQIIISSDRPPKEIPTLEDRLRSRFEWGLITDITPPDLETRIAILSKKAKAEGLDIPNEVMLYIANQIDTNIRELEGALIRVVAYSSLVNQDIDASLAADALKDIIPNNKPRTITIHGIQQAVGEKYKVKLEDFAAKKRTKSIAFPRQIAMYLSRELTDFSLPKIGEEFGGRDHTTVIHAHEKIVKQMESDTLLHREIEELKEQLKSI</sequence>
<dbReference type="InterPro" id="IPR027417">
    <property type="entry name" value="P-loop_NTPase"/>
</dbReference>
<dbReference type="FunFam" id="3.40.50.300:FF:000150">
    <property type="entry name" value="Chromosomal replication initiator protein DnaA"/>
    <property type="match status" value="1"/>
</dbReference>
<dbReference type="HAMAP" id="MF_00377">
    <property type="entry name" value="DnaA_bact"/>
    <property type="match status" value="1"/>
</dbReference>
<comment type="subcellular location">
    <subcellularLocation>
        <location evidence="8">Cytoplasm</location>
    </subcellularLocation>
</comment>
<proteinExistence type="inferred from homology"/>
<dbReference type="GO" id="GO:0005524">
    <property type="term" value="F:ATP binding"/>
    <property type="evidence" value="ECO:0007669"/>
    <property type="project" value="UniProtKB-UniRule"/>
</dbReference>
<dbReference type="InterPro" id="IPR020591">
    <property type="entry name" value="Chromosome_initiator_DnaA-like"/>
</dbReference>
<evidence type="ECO:0000256" key="10">
    <source>
        <dbReference type="RuleBase" id="RU000577"/>
    </source>
</evidence>
<evidence type="ECO:0000313" key="16">
    <source>
        <dbReference type="Proteomes" id="UP000050331"/>
    </source>
</evidence>
<feature type="domain" description="Chromosomal replication initiator DnaA C-terminal" evidence="14">
    <location>
        <begin position="357"/>
        <end position="426"/>
    </location>
</feature>
<evidence type="ECO:0000256" key="8">
    <source>
        <dbReference type="HAMAP-Rule" id="MF_00377"/>
    </source>
</evidence>
<evidence type="ECO:0000256" key="4">
    <source>
        <dbReference type="ARBA" id="ARBA00022741"/>
    </source>
</evidence>
<dbReference type="InterPro" id="IPR010921">
    <property type="entry name" value="Trp_repressor/repl_initiator"/>
</dbReference>
<dbReference type="SMART" id="SM00760">
    <property type="entry name" value="Bac_DnaA_C"/>
    <property type="match status" value="1"/>
</dbReference>
<dbReference type="Pfam" id="PF08299">
    <property type="entry name" value="Bac_DnaA_C"/>
    <property type="match status" value="1"/>
</dbReference>
<evidence type="ECO:0000256" key="9">
    <source>
        <dbReference type="NCBIfam" id="TIGR00362"/>
    </source>
</evidence>
<feature type="region of interest" description="Domain IV, binds dsDNA" evidence="8">
    <location>
        <begin position="329"/>
        <end position="450"/>
    </location>
</feature>
<dbReference type="InterPro" id="IPR018312">
    <property type="entry name" value="Chromosome_initiator_DnaA_CS"/>
</dbReference>
<dbReference type="CDD" id="cd00009">
    <property type="entry name" value="AAA"/>
    <property type="match status" value="1"/>
</dbReference>
<keyword evidence="7 8" id="KW-0238">DNA-binding</keyword>
<dbReference type="Gene3D" id="3.40.50.300">
    <property type="entry name" value="P-loop containing nucleotide triphosphate hydrolases"/>
    <property type="match status" value="1"/>
</dbReference>
<comment type="domain">
    <text evidence="8">Domain I is involved in oligomerization and binding regulators, domain II is flexibile and of varying length in different bacteria, domain III forms the AAA+ region, while domain IV binds dsDNA.</text>
</comment>
<dbReference type="AlphaFoldDB" id="A0A0U3NSC3"/>
<evidence type="ECO:0000256" key="6">
    <source>
        <dbReference type="ARBA" id="ARBA00023121"/>
    </source>
</evidence>
<dbReference type="RefSeq" id="WP_068446398.1">
    <property type="nucleotide sequence ID" value="NZ_CP013862.1"/>
</dbReference>
<keyword evidence="2 8" id="KW-0963">Cytoplasm</keyword>
<evidence type="ECO:0000256" key="3">
    <source>
        <dbReference type="ARBA" id="ARBA00022705"/>
    </source>
</evidence>
<keyword evidence="5 8" id="KW-0067">ATP-binding</keyword>
<comment type="similarity">
    <text evidence="1 8 11">Belongs to the DnaA family.</text>
</comment>
<dbReference type="GO" id="GO:0006275">
    <property type="term" value="P:regulation of DNA replication"/>
    <property type="evidence" value="ECO:0007669"/>
    <property type="project" value="UniProtKB-UniRule"/>
</dbReference>
<keyword evidence="6 8" id="KW-0446">Lipid-binding</keyword>